<gene>
    <name evidence="2" type="ORF">HMPREF9383_0191</name>
</gene>
<evidence type="ECO:0000313" key="3">
    <source>
        <dbReference type="Proteomes" id="UP000003530"/>
    </source>
</evidence>
<dbReference type="Proteomes" id="UP000003530">
    <property type="component" value="Unassembled WGS sequence"/>
</dbReference>
<dbReference type="PATRIC" id="fig|888811.3.peg.185"/>
<feature type="transmembrane region" description="Helical" evidence="1">
    <location>
        <begin position="162"/>
        <end position="183"/>
    </location>
</feature>
<sequence>MSFIGVVFLFKPSTPSVNIDIGDKYYFTQNIKESNNSKSTNNNDYAPLIIAVLIFFGTYLFYSLAGKLMIFIIMVISLIKILRYWRLGIDYRFELVPPTASIVVFYLLNFLPTNVKEFWETNTKIDFSKFSGLQSTIESILAPMPEFLKLFTNFKIDRIRNISIFSILTMTLFVLLCEGTSVFQKKENLKISSKSFVAFYCISLFILLGYAFYNIEQNPVRIVTEMIIKYLNN</sequence>
<feature type="transmembrane region" description="Helical" evidence="1">
    <location>
        <begin position="45"/>
        <end position="62"/>
    </location>
</feature>
<protein>
    <submittedName>
        <fullName evidence="2">Uncharacterized protein</fullName>
    </submittedName>
</protein>
<reference evidence="2 3" key="1">
    <citation type="submission" date="2011-02" db="EMBL/GenBank/DDBJ databases">
        <authorList>
            <person name="Muzny D."/>
            <person name="Qin X."/>
            <person name="Deng J."/>
            <person name="Jiang H."/>
            <person name="Liu Y."/>
            <person name="Qu J."/>
            <person name="Song X.-Z."/>
            <person name="Zhang L."/>
            <person name="Thornton R."/>
            <person name="Coyle M."/>
            <person name="Francisco L."/>
            <person name="Jackson L."/>
            <person name="Javaid M."/>
            <person name="Korchina V."/>
            <person name="Kovar C."/>
            <person name="Mata R."/>
            <person name="Mathew T."/>
            <person name="Ngo R."/>
            <person name="Nguyen L."/>
            <person name="Nguyen N."/>
            <person name="Okwuonu G."/>
            <person name="Ongeri F."/>
            <person name="Pham C."/>
            <person name="Simmons D."/>
            <person name="Wilczek-Boney K."/>
            <person name="Hale W."/>
            <person name="Jakkamsetti A."/>
            <person name="Pham P."/>
            <person name="Ruth R."/>
            <person name="San Lucas F."/>
            <person name="Warren J."/>
            <person name="Zhang J."/>
            <person name="Zhao Z."/>
            <person name="Zhou C."/>
            <person name="Zhu D."/>
            <person name="Lee S."/>
            <person name="Bess C."/>
            <person name="Blankenburg K."/>
            <person name="Forbes L."/>
            <person name="Fu Q."/>
            <person name="Gubbala S."/>
            <person name="Hirani K."/>
            <person name="Jayaseelan J.C."/>
            <person name="Lara F."/>
            <person name="Munidasa M."/>
            <person name="Palculict T."/>
            <person name="Patil S."/>
            <person name="Pu L.-L."/>
            <person name="Saada N."/>
            <person name="Tang L."/>
            <person name="Weissenberger G."/>
            <person name="Zhu Y."/>
            <person name="Hemphill L."/>
            <person name="Shang Y."/>
            <person name="Youmans B."/>
            <person name="Ayvaz T."/>
            <person name="Ross M."/>
            <person name="Santibanez J."/>
            <person name="Aqrawi P."/>
            <person name="Gross S."/>
            <person name="Joshi V."/>
            <person name="Fowler G."/>
            <person name="Nazareth L."/>
            <person name="Reid J."/>
            <person name="Worley K."/>
            <person name="Petrosino J."/>
            <person name="Highlander S."/>
            <person name="Gibbs R."/>
        </authorList>
    </citation>
    <scope>NUCLEOTIDE SEQUENCE [LARGE SCALE GENOMIC DNA]</scope>
    <source>
        <strain evidence="2 3">SK150</strain>
    </source>
</reference>
<dbReference type="HOGENOM" id="CLU_1189396_0_0_9"/>
<keyword evidence="1" id="KW-0472">Membrane</keyword>
<dbReference type="AlphaFoldDB" id="F0IJ89"/>
<evidence type="ECO:0000256" key="1">
    <source>
        <dbReference type="SAM" id="Phobius"/>
    </source>
</evidence>
<comment type="caution">
    <text evidence="2">The sequence shown here is derived from an EMBL/GenBank/DDBJ whole genome shotgun (WGS) entry which is preliminary data.</text>
</comment>
<evidence type="ECO:0000313" key="2">
    <source>
        <dbReference type="EMBL" id="EGD37160.1"/>
    </source>
</evidence>
<keyword evidence="1" id="KW-0812">Transmembrane</keyword>
<keyword evidence="1" id="KW-1133">Transmembrane helix</keyword>
<feature type="transmembrane region" description="Helical" evidence="1">
    <location>
        <begin position="195"/>
        <end position="213"/>
    </location>
</feature>
<dbReference type="EMBL" id="AEXY01000004">
    <property type="protein sequence ID" value="EGD37160.1"/>
    <property type="molecule type" value="Genomic_DNA"/>
</dbReference>
<accession>F0IJ89</accession>
<name>F0IJ89_STRSA</name>
<organism evidence="2 3">
    <name type="scientific">Streptococcus sanguinis SK150</name>
    <dbReference type="NCBI Taxonomy" id="888811"/>
    <lineage>
        <taxon>Bacteria</taxon>
        <taxon>Bacillati</taxon>
        <taxon>Bacillota</taxon>
        <taxon>Bacilli</taxon>
        <taxon>Lactobacillales</taxon>
        <taxon>Streptococcaceae</taxon>
        <taxon>Streptococcus</taxon>
    </lineage>
</organism>
<proteinExistence type="predicted"/>